<feature type="region of interest" description="Disordered" evidence="2">
    <location>
        <begin position="1002"/>
        <end position="1021"/>
    </location>
</feature>
<feature type="chain" id="PRO_5046255492" evidence="3">
    <location>
        <begin position="21"/>
        <end position="2772"/>
    </location>
</feature>
<sequence length="2772" mass="305993">MKCSVLVSILALAGVRGATAGESNPLGKVIELMDSLAAKLVADGDAEDKAFHRYVEWCDETTSNQKYDIDTATTKSSELGATIAKATSDIEAAEGKIGDLAGKIAKAEGELNDAALIRKKEAAEFCHKVSHEQVTLFNLLNWVHIQFSVVVTSNDTDAKNNNFGFSFTQMQGLSICMALKAKHTPQMNKSRVLTMLEAAGTDKPQKMYDHLKKFSTERMAKIAAMPAKEIAEAMKVWLEEKPYGATPPAKPQPPKKPKVSPPKPKTGGITNEALDEEKNTEDFVPFPKAISLTDALNMVTDLEGGRGLGYKQNGALFFRVEKSKSGLATILSANITSWNTFSGRLALMNADVLALQETRLNLKEQMDAEALGDQPVVMCVDSNTTIAQTSTLSAALATGRWHDVGAMYGAEPTYGLDPKWDKYSTGNHVTRPDLILVSTAARDSIHSFRLRRDLGIKCHLGLELTLNITKLSEVWQRYRMPVAYPVELVKKISEEDNEALGKECVDEYYDRFYEALDKEDANTAWSLIGQMGEAFLEKRPTTSKLRQIENVLHRLTELSKKIHIYFQGTEGYQSNEIVTKRTDILDHINRFWSTIFNKPDLCDWDKFFARFGRYIPSCQCTITDITGSRLLKQFRKMGTTRAVAADGWRVGELRLLPLTICELIAVALKGIEDQWLPWPDVMCTGITSCLPKWDPEADLASTCEPDEVWLATVDQTRPITNLSPIYTALTGDRFQQMSPWRQTYAYEDLVTDQIVSALRRSKHIANEMKYPQKTYLTGRLTNRQMTVLFKLHANIVCQRISDTNTCEISIYVILFSTQPRLSWLHVQSNFRLWEETLIMPDALKPKLCKMPNWKVQTPNGQTRMLRPTCTSTNAPPAEQNTATYGDILYYRYATNNHPSLIILSGCGPSNISVVKLHVGTTSFRSDDYQSLDLESEAELTDTLSALSRAIDLISKEMAKNPAAFVQMDVSGVAGLVTALSTIVDAVSLGGADKDRLVAFAQEQRDAAESDESGAPDPAAYRSHSKGILDVLEDLKAKAEEQLATLRKEESSTQHNYALLKQSLEDEVAYNTKELKEEKAFKSDTEEAKATATADLATTTKLLKDTEAARSATQADCMKLATDHDVSTAGRTAELNTIAAAKKALVETSSGAVEQTYSFIQKVSSSLRTGADLKGAEVARFVKRLAKDHHSEALAQLASRITALMQYGSGAGADPFVKVKGLITDMIEKLQAEADAAATEKAYCDEQIAKTEAKKSELEDDIAKLTSKIDTKSAHSAKLKEEVKTLQTELASLAKEQAEMDQIRSDQHADYLQAKADLELGLEGVGKALSILRKYYQGDGAAMLQSQQPAKPVFHSKVIESDFAKNLADEEATEADALSSYDARTQEIKVSMATKSQDVKYKVQEFKGLDKDVNELSADRTSTNEELSSVLEYFAQVNQRCIAKPETYEERKARREAEIQGLKEALAILSDETAASLLQCSVLVSILALAGVRGATAGESNPLGKVIELMDSLAAKLVADGDAEDKAFHRYVEWCDETTSNQKYDIDTATTKSSELGATIAKATSDIEAAEGKIGDLAGKIAKAEGELNDAALIRKKEAAESCDIVEFDQRGLVTGFKGDSAETYNLLNHSFRFSVVMTTDDGYHEMVHCVAKYVHIYYLQNISINFVERCCWGFIFPGDREYSLGYRWLITHQAWNRLQHALHGNGPGAKTALRKRLAKLANTPATMASRVMTVLEMKEVSQAQKTHDHLRNISKERMAEISKMEAEKIFPEITKWLKERPLGSKLPDTDSEPKKKKVNKKKKSAATPQPTWQLTTKLDDADWSLPTVRGLPSQYDDMKRIHLVTVNEMAQLLSDKDFWSKELPNDPFGFVLAQPPDTATIYEISPLPALIDGKALCDQLKTQMGWQSEFVSIRQRGGRKYGAAKEMYATTRWLRVVALFGPRPIHFVNLYNEAGHDNMIRTAMPLDVNVLKYTMKLLSKHLSTNGPRIFNKGELKTWDKFETRFGEYIKQYPCEIELQERKDMKGCAVGLNYHVTTSILRKADRTTKPDDEDVDDEPKADDTVRAPMSASWVELAIDFTIVTGLSLVTPQESASEAKIVRMARYFSTAATRMAQLCKCKLAPRETHAEISALIPLGLRKAPGFKCRASFVAHQHTMKVMHTLALASTDRRGSLDVRPDWCSPPKPIWNVPCLKENIVKTAHVAMFCCYCTDIVNLTVIGNLNATSLLGDLAAELTDTLSALSRAIDLISKEMAKNPAAFVQMDVSGVAGLVTALSTIVDAVSLGGADKDRLVAFAQEQRDAAESDESGAPDPAAYRSHSKGILDVLEDLKAKAEEQLATLRKEESSTQHNYALLKQSLEDEVAYNTKELKEEKAFKSDTEEAKATATADLATTTKLLKDTEAARSATQADCMKLATDHDVSTAGRTAELNTIAAAKKALVETSSGAVEQTYSFIQKVSSSLRTGADLKGAEVARFVKRLAKDHHPEALAQLASRITALMQYGSGAGADPFVKVKGLITDMIEKLQAEADAAATEKAYCDEQIAKTEAKKSELEDDIAKLTSKIDTKSAHSAKLKEEVKTLQTELASLANEQAKADLELGLEGVGKALSILRKYYQGDGAAMLQSQQPAKPVFHSKVVESDFAKNLADEEATEADALSSYDARTQEIKVSMATKSQDVKYKVQEFKGLDKDVNELSADRTSTNEELSSVLEYFAQVNQRCIAKPETYEERKARREAEIQGLKEALAILSDETAASLLQARKHRSLRQGALTA</sequence>
<feature type="compositionally biased region" description="Acidic residues" evidence="2">
    <location>
        <begin position="2050"/>
        <end position="2059"/>
    </location>
</feature>
<dbReference type="PANTHER" id="PTHR10013">
    <property type="entry name" value="GENERAL VESICULAR TRANSPORT FACTOR P115"/>
    <property type="match status" value="1"/>
</dbReference>
<dbReference type="PANTHER" id="PTHR10013:SF0">
    <property type="entry name" value="GENERAL VESICULAR TRANSPORT FACTOR P115"/>
    <property type="match status" value="1"/>
</dbReference>
<evidence type="ECO:0000256" key="2">
    <source>
        <dbReference type="SAM" id="MobiDB-lite"/>
    </source>
</evidence>
<proteinExistence type="predicted"/>
<dbReference type="EMBL" id="CAUYUJ010014892">
    <property type="protein sequence ID" value="CAK0847319.1"/>
    <property type="molecule type" value="Genomic_DNA"/>
</dbReference>
<feature type="coiled-coil region" evidence="1">
    <location>
        <begin position="2324"/>
        <end position="2351"/>
    </location>
</feature>
<dbReference type="InterPro" id="IPR024095">
    <property type="entry name" value="Vesicle_P115"/>
</dbReference>
<feature type="region of interest" description="Disordered" evidence="2">
    <location>
        <begin position="2044"/>
        <end position="2063"/>
    </location>
</feature>
<protein>
    <submittedName>
        <fullName evidence="4">Uncharacterized protein</fullName>
    </submittedName>
</protein>
<feature type="compositionally biased region" description="Basic residues" evidence="2">
    <location>
        <begin position="1794"/>
        <end position="1804"/>
    </location>
</feature>
<keyword evidence="1" id="KW-0175">Coiled coil</keyword>
<feature type="signal peptide" evidence="3">
    <location>
        <begin position="1"/>
        <end position="20"/>
    </location>
</feature>
<evidence type="ECO:0000256" key="3">
    <source>
        <dbReference type="SAM" id="SignalP"/>
    </source>
</evidence>
<evidence type="ECO:0000313" key="5">
    <source>
        <dbReference type="Proteomes" id="UP001189429"/>
    </source>
</evidence>
<keyword evidence="3" id="KW-0732">Signal</keyword>
<feature type="region of interest" description="Disordered" evidence="2">
    <location>
        <begin position="243"/>
        <end position="271"/>
    </location>
</feature>
<dbReference type="Proteomes" id="UP001189429">
    <property type="component" value="Unassembled WGS sequence"/>
</dbReference>
<feature type="region of interest" description="Disordered" evidence="2">
    <location>
        <begin position="2298"/>
        <end position="2317"/>
    </location>
</feature>
<feature type="coiled-coil region" evidence="1">
    <location>
        <begin position="2543"/>
        <end position="2598"/>
    </location>
</feature>
<feature type="coiled-coil region" evidence="1">
    <location>
        <begin position="1028"/>
        <end position="1055"/>
    </location>
</feature>
<feature type="region of interest" description="Disordered" evidence="2">
    <location>
        <begin position="1781"/>
        <end position="1813"/>
    </location>
</feature>
<reference evidence="4" key="1">
    <citation type="submission" date="2023-10" db="EMBL/GenBank/DDBJ databases">
        <authorList>
            <person name="Chen Y."/>
            <person name="Shah S."/>
            <person name="Dougan E. K."/>
            <person name="Thang M."/>
            <person name="Chan C."/>
        </authorList>
    </citation>
    <scope>NUCLEOTIDE SEQUENCE [LARGE SCALE GENOMIC DNA]</scope>
</reference>
<comment type="caution">
    <text evidence="4">The sequence shown here is derived from an EMBL/GenBank/DDBJ whole genome shotgun (WGS) entry which is preliminary data.</text>
</comment>
<name>A0ABN9TNI3_9DINO</name>
<organism evidence="4 5">
    <name type="scientific">Prorocentrum cordatum</name>
    <dbReference type="NCBI Taxonomy" id="2364126"/>
    <lineage>
        <taxon>Eukaryota</taxon>
        <taxon>Sar</taxon>
        <taxon>Alveolata</taxon>
        <taxon>Dinophyceae</taxon>
        <taxon>Prorocentrales</taxon>
        <taxon>Prorocentraceae</taxon>
        <taxon>Prorocentrum</taxon>
    </lineage>
</organism>
<evidence type="ECO:0000256" key="1">
    <source>
        <dbReference type="SAM" id="Coils"/>
    </source>
</evidence>
<feature type="compositionally biased region" description="Basic and acidic residues" evidence="2">
    <location>
        <begin position="1781"/>
        <end position="1793"/>
    </location>
</feature>
<accession>A0ABN9TNI3</accession>
<feature type="coiled-coil region" evidence="1">
    <location>
        <begin position="1247"/>
        <end position="1295"/>
    </location>
</feature>
<evidence type="ECO:0000313" key="4">
    <source>
        <dbReference type="EMBL" id="CAK0847319.1"/>
    </source>
</evidence>
<keyword evidence="5" id="KW-1185">Reference proteome</keyword>
<gene>
    <name evidence="4" type="ORF">PCOR1329_LOCUS40561</name>
</gene>